<gene>
    <name evidence="1" type="ORF">JQU52_09015</name>
</gene>
<dbReference type="AlphaFoldDB" id="A0A892ZDZ8"/>
<evidence type="ECO:0000313" key="2">
    <source>
        <dbReference type="Proteomes" id="UP000653156"/>
    </source>
</evidence>
<dbReference type="KEGG" id="ptes:JQU52_09015"/>
<name>A0A892ZDZ8_9NEIS</name>
<dbReference type="Proteomes" id="UP000653156">
    <property type="component" value="Chromosome"/>
</dbReference>
<dbReference type="RefSeq" id="WP_230338176.1">
    <property type="nucleotide sequence ID" value="NZ_CP069798.1"/>
</dbReference>
<proteinExistence type="predicted"/>
<sequence length="177" mass="20886">MRTRDETIKRQLEFILKARFTGRDLIAYFDCMPEKMLRRAITLFSEVYPSETVISDEQFGFIGYMLSTNKMVEQESFSNFIRSISTINYSIEQKEKLVNITKDNIFSLCNGLTFEFDNFLVLMLNQEQLADYVKWMADIEDEAVLMRAMGILQYEHFDRVPVEIIESLKQTIINKLK</sequence>
<evidence type="ECO:0000313" key="1">
    <source>
        <dbReference type="EMBL" id="QRQ80883.1"/>
    </source>
</evidence>
<accession>A0A892ZDZ8</accession>
<protein>
    <submittedName>
        <fullName evidence="1">Uncharacterized protein</fullName>
    </submittedName>
</protein>
<keyword evidence="2" id="KW-1185">Reference proteome</keyword>
<reference evidence="1" key="1">
    <citation type="submission" date="2021-02" db="EMBL/GenBank/DDBJ databases">
        <title>Neisseriaceae sp. 26B isolated from the cloaca of a Common Toad-headed Turtle (Mesoclemmys nasuta).</title>
        <authorList>
            <person name="Spergser J."/>
            <person name="Busse H.-J."/>
        </authorList>
    </citation>
    <scope>NUCLEOTIDE SEQUENCE</scope>
    <source>
        <strain evidence="1">26B</strain>
    </source>
</reference>
<organism evidence="1 2">
    <name type="scientific">Paralysiella testudinis</name>
    <dbReference type="NCBI Taxonomy" id="2809020"/>
    <lineage>
        <taxon>Bacteria</taxon>
        <taxon>Pseudomonadati</taxon>
        <taxon>Pseudomonadota</taxon>
        <taxon>Betaproteobacteria</taxon>
        <taxon>Neisseriales</taxon>
        <taxon>Neisseriaceae</taxon>
        <taxon>Paralysiella</taxon>
    </lineage>
</organism>
<dbReference type="EMBL" id="CP069798">
    <property type="protein sequence ID" value="QRQ80883.1"/>
    <property type="molecule type" value="Genomic_DNA"/>
</dbReference>